<proteinExistence type="predicted"/>
<evidence type="ECO:0000313" key="1">
    <source>
        <dbReference type="EMBL" id="GAH05607.1"/>
    </source>
</evidence>
<dbReference type="Gene3D" id="2.60.120.200">
    <property type="match status" value="1"/>
</dbReference>
<protein>
    <recommendedName>
        <fullName evidence="2">LamG-like jellyroll fold domain-containing protein</fullName>
    </recommendedName>
</protein>
<accession>X1CDD3</accession>
<dbReference type="AlphaFoldDB" id="X1CDD3"/>
<reference evidence="1" key="1">
    <citation type="journal article" date="2014" name="Front. Microbiol.">
        <title>High frequency of phylogenetically diverse reductive dehalogenase-homologous genes in deep subseafloor sedimentary metagenomes.</title>
        <authorList>
            <person name="Kawai M."/>
            <person name="Futagami T."/>
            <person name="Toyoda A."/>
            <person name="Takaki Y."/>
            <person name="Nishi S."/>
            <person name="Hori S."/>
            <person name="Arai W."/>
            <person name="Tsubouchi T."/>
            <person name="Morono Y."/>
            <person name="Uchiyama I."/>
            <person name="Ito T."/>
            <person name="Fujiyama A."/>
            <person name="Inagaki F."/>
            <person name="Takami H."/>
        </authorList>
    </citation>
    <scope>NUCLEOTIDE SEQUENCE</scope>
    <source>
        <strain evidence="1">Expedition CK06-06</strain>
    </source>
</reference>
<sequence>ANKSWCWTGDNAVAAINTWHHYAFTFNAGTFAFYVDGVAIDATETQGNTGTVINNDDCPVLIGGRFSNSGTPAYEHYFDGKIGDVMIFSKVLSAVDIKNLYELTKWRFQK</sequence>
<dbReference type="SUPFAM" id="SSF49899">
    <property type="entry name" value="Concanavalin A-like lectins/glucanases"/>
    <property type="match status" value="1"/>
</dbReference>
<feature type="non-terminal residue" evidence="1">
    <location>
        <position position="1"/>
    </location>
</feature>
<comment type="caution">
    <text evidence="1">The sequence shown here is derived from an EMBL/GenBank/DDBJ whole genome shotgun (WGS) entry which is preliminary data.</text>
</comment>
<organism evidence="1">
    <name type="scientific">marine sediment metagenome</name>
    <dbReference type="NCBI Taxonomy" id="412755"/>
    <lineage>
        <taxon>unclassified sequences</taxon>
        <taxon>metagenomes</taxon>
        <taxon>ecological metagenomes</taxon>
    </lineage>
</organism>
<gene>
    <name evidence="1" type="ORF">S01H4_60607</name>
</gene>
<name>X1CDD3_9ZZZZ</name>
<evidence type="ECO:0008006" key="2">
    <source>
        <dbReference type="Google" id="ProtNLM"/>
    </source>
</evidence>
<dbReference type="InterPro" id="IPR013320">
    <property type="entry name" value="ConA-like_dom_sf"/>
</dbReference>
<dbReference type="Pfam" id="PF13385">
    <property type="entry name" value="Laminin_G_3"/>
    <property type="match status" value="1"/>
</dbReference>
<dbReference type="EMBL" id="BART01035777">
    <property type="protein sequence ID" value="GAH05607.1"/>
    <property type="molecule type" value="Genomic_DNA"/>
</dbReference>